<feature type="domain" description="Helicase C-terminal" evidence="6">
    <location>
        <begin position="308"/>
        <end position="460"/>
    </location>
</feature>
<keyword evidence="3" id="KW-0347">Helicase</keyword>
<dbReference type="EMBL" id="CM001022">
    <property type="protein sequence ID" value="EFQ24082.1"/>
    <property type="molecule type" value="Genomic_DNA"/>
</dbReference>
<dbReference type="PROSITE" id="PS51192">
    <property type="entry name" value="HELICASE_ATP_BIND_1"/>
    <property type="match status" value="1"/>
</dbReference>
<dbReference type="Pfam" id="PF00271">
    <property type="entry name" value="Helicase_C"/>
    <property type="match status" value="1"/>
</dbReference>
<dbReference type="InterPro" id="IPR050615">
    <property type="entry name" value="ATP-dep_DNA_Helicase"/>
</dbReference>
<dbReference type="GO" id="GO:0016787">
    <property type="term" value="F:hydrolase activity"/>
    <property type="evidence" value="ECO:0007669"/>
    <property type="project" value="UniProtKB-KW"/>
</dbReference>
<keyword evidence="4" id="KW-0067">ATP-binding</keyword>
<dbReference type="InterPro" id="IPR014001">
    <property type="entry name" value="Helicase_ATP-bd"/>
</dbReference>
<dbReference type="GO" id="GO:0005524">
    <property type="term" value="F:ATP binding"/>
    <property type="evidence" value="ECO:0007669"/>
    <property type="project" value="UniProtKB-KW"/>
</dbReference>
<evidence type="ECO:0000256" key="3">
    <source>
        <dbReference type="ARBA" id="ARBA00022806"/>
    </source>
</evidence>
<dbReference type="OrthoDB" id="9758243at2"/>
<reference evidence="7 8" key="1">
    <citation type="journal article" date="2010" name="Stand. Genomic Sci.">
        <title>Non-contiguous finished genome sequence of Aminomonas paucivorans type strain (GLU-3).</title>
        <authorList>
            <person name="Pitluck S."/>
            <person name="Yasawong M."/>
            <person name="Held B."/>
            <person name="Lapidus A."/>
            <person name="Nolan M."/>
            <person name="Copeland A."/>
            <person name="Lucas S."/>
            <person name="Del Rio T.G."/>
            <person name="Tice H."/>
            <person name="Cheng J.F."/>
            <person name="Chertkov O."/>
            <person name="Goodwin L."/>
            <person name="Tapia R."/>
            <person name="Han C."/>
            <person name="Liolios K."/>
            <person name="Ivanova N."/>
            <person name="Mavromatis K."/>
            <person name="Ovchinnikova G."/>
            <person name="Pati A."/>
            <person name="Chen A."/>
            <person name="Palaniappan K."/>
            <person name="Land M."/>
            <person name="Hauser L."/>
            <person name="Chang Y.J."/>
            <person name="Jeffries C.D."/>
            <person name="Pukall R."/>
            <person name="Spring S."/>
            <person name="Rohde M."/>
            <person name="Sikorski J."/>
            <person name="Goker M."/>
            <person name="Woyke T."/>
            <person name="Bristow J."/>
            <person name="Eisen J.A."/>
            <person name="Markowitz V."/>
            <person name="Hugenholtz P."/>
            <person name="Kyrpides N.C."/>
            <person name="Klenk H.P."/>
        </authorList>
    </citation>
    <scope>NUCLEOTIDE SEQUENCE [LARGE SCALE GENOMIC DNA]</scope>
    <source>
        <strain evidence="7 8">DSM 12260</strain>
    </source>
</reference>
<dbReference type="PANTHER" id="PTHR11274">
    <property type="entry name" value="RAD25/XP-B DNA REPAIR HELICASE"/>
    <property type="match status" value="1"/>
</dbReference>
<dbReference type="eggNOG" id="COG1061">
    <property type="taxonomic scope" value="Bacteria"/>
</dbReference>
<keyword evidence="1" id="KW-0547">Nucleotide-binding</keyword>
<keyword evidence="8" id="KW-1185">Reference proteome</keyword>
<keyword evidence="2" id="KW-0378">Hydrolase</keyword>
<evidence type="ECO:0000256" key="1">
    <source>
        <dbReference type="ARBA" id="ARBA00022741"/>
    </source>
</evidence>
<organism evidence="7 8">
    <name type="scientific">Aminomonas paucivorans DSM 12260</name>
    <dbReference type="NCBI Taxonomy" id="584708"/>
    <lineage>
        <taxon>Bacteria</taxon>
        <taxon>Thermotogati</taxon>
        <taxon>Synergistota</taxon>
        <taxon>Synergistia</taxon>
        <taxon>Synergistales</taxon>
        <taxon>Synergistaceae</taxon>
        <taxon>Aminomonas</taxon>
    </lineage>
</organism>
<dbReference type="HOGENOM" id="CLU_011771_2_1_0"/>
<name>E3CUV6_9BACT</name>
<feature type="domain" description="Helicase ATP-binding" evidence="5">
    <location>
        <begin position="109"/>
        <end position="256"/>
    </location>
</feature>
<evidence type="ECO:0000313" key="7">
    <source>
        <dbReference type="EMBL" id="EFQ24082.1"/>
    </source>
</evidence>
<dbReference type="InterPro" id="IPR006935">
    <property type="entry name" value="Helicase/UvrB_N"/>
</dbReference>
<dbReference type="PANTHER" id="PTHR11274:SF0">
    <property type="entry name" value="GENERAL TRANSCRIPTION AND DNA REPAIR FACTOR IIH HELICASE SUBUNIT XPB"/>
    <property type="match status" value="1"/>
</dbReference>
<proteinExistence type="predicted"/>
<dbReference type="PROSITE" id="PS51194">
    <property type="entry name" value="HELICASE_CTER"/>
    <property type="match status" value="1"/>
</dbReference>
<dbReference type="SMART" id="SM00487">
    <property type="entry name" value="DEXDc"/>
    <property type="match status" value="1"/>
</dbReference>
<sequence>MRLVVDAVARVEGASRDLVAQMVALASAPNPAYVSAARAGRWTGGIPETLCLAREVGDTLLLPRGLVGRLLREAKDRGLDVDLVDHRLLLQGLGLTFKGTLREYQENALRQVGGRSQGVLVAPCGAGKTALLGALVAKRRQPAIVLCHTRDLAFQLREDLGRWLGVHVGLVGAGEYSPGGVVDVALLQSLRDPERLGDLTGRYGLVAVDECHHVPAMTFGEVVGAFPAVYRYGLSATPTRADGLTPLLHAVLGPTLARIEAEDLEDEGVRVRPALRWLRGLPVPGFDPEDWSRSVSRLARSEPRNRLIVGEAAGLLGEGRALLILASRKEQADVLAAGLREKGYGAEALHGGRTKADRERILEDLKGGSLRCVVSVNLADEGLNVPVLDALLLTAPTKNPGLLEQRVGRILRALPGKAVPLVVDLVDGCGVLEYQARSRFFSVYRALCGGGTEQTEVERGRQS</sequence>
<dbReference type="InterPro" id="IPR001650">
    <property type="entry name" value="Helicase_C-like"/>
</dbReference>
<gene>
    <name evidence="7" type="ORF">Apau_1663</name>
</gene>
<dbReference type="CDD" id="cd17926">
    <property type="entry name" value="DEXHc_RE"/>
    <property type="match status" value="1"/>
</dbReference>
<evidence type="ECO:0000256" key="4">
    <source>
        <dbReference type="ARBA" id="ARBA00022840"/>
    </source>
</evidence>
<evidence type="ECO:0000259" key="5">
    <source>
        <dbReference type="PROSITE" id="PS51192"/>
    </source>
</evidence>
<dbReference type="AlphaFoldDB" id="E3CUV6"/>
<dbReference type="SUPFAM" id="SSF52540">
    <property type="entry name" value="P-loop containing nucleoside triphosphate hydrolases"/>
    <property type="match status" value="1"/>
</dbReference>
<dbReference type="Proteomes" id="UP000005096">
    <property type="component" value="Chromosome"/>
</dbReference>
<evidence type="ECO:0000256" key="2">
    <source>
        <dbReference type="ARBA" id="ARBA00022801"/>
    </source>
</evidence>
<dbReference type="PaxDb" id="584708-Apau_1663"/>
<evidence type="ECO:0000313" key="8">
    <source>
        <dbReference type="Proteomes" id="UP000005096"/>
    </source>
</evidence>
<evidence type="ECO:0000259" key="6">
    <source>
        <dbReference type="PROSITE" id="PS51194"/>
    </source>
</evidence>
<accession>E3CUV6</accession>
<dbReference type="STRING" id="584708.Apau_1663"/>
<dbReference type="GO" id="GO:0003677">
    <property type="term" value="F:DNA binding"/>
    <property type="evidence" value="ECO:0007669"/>
    <property type="project" value="InterPro"/>
</dbReference>
<protein>
    <submittedName>
        <fullName evidence="7">Type III restriction protein res subunit</fullName>
    </submittedName>
</protein>
<dbReference type="GO" id="GO:0004386">
    <property type="term" value="F:helicase activity"/>
    <property type="evidence" value="ECO:0007669"/>
    <property type="project" value="UniProtKB-KW"/>
</dbReference>
<dbReference type="Pfam" id="PF04851">
    <property type="entry name" value="ResIII"/>
    <property type="match status" value="1"/>
</dbReference>
<dbReference type="Gene3D" id="3.40.50.300">
    <property type="entry name" value="P-loop containing nucleotide triphosphate hydrolases"/>
    <property type="match status" value="2"/>
</dbReference>
<dbReference type="InterPro" id="IPR027417">
    <property type="entry name" value="P-loop_NTPase"/>
</dbReference>
<dbReference type="SMART" id="SM00490">
    <property type="entry name" value="HELICc"/>
    <property type="match status" value="1"/>
</dbReference>